<dbReference type="Proteomes" id="UP001497700">
    <property type="component" value="Unassembled WGS sequence"/>
</dbReference>
<comment type="caution">
    <text evidence="1">The sequence shown here is derived from an EMBL/GenBank/DDBJ whole genome shotgun (WGS) entry which is preliminary data.</text>
</comment>
<evidence type="ECO:0000313" key="1">
    <source>
        <dbReference type="EMBL" id="KAI4869233.1"/>
    </source>
</evidence>
<protein>
    <submittedName>
        <fullName evidence="1">Uncharacterized protein</fullName>
    </submittedName>
</protein>
<keyword evidence="2" id="KW-1185">Reference proteome</keyword>
<organism evidence="1 2">
    <name type="scientific">Hypoxylon rubiginosum</name>
    <dbReference type="NCBI Taxonomy" id="110542"/>
    <lineage>
        <taxon>Eukaryota</taxon>
        <taxon>Fungi</taxon>
        <taxon>Dikarya</taxon>
        <taxon>Ascomycota</taxon>
        <taxon>Pezizomycotina</taxon>
        <taxon>Sordariomycetes</taxon>
        <taxon>Xylariomycetidae</taxon>
        <taxon>Xylariales</taxon>
        <taxon>Hypoxylaceae</taxon>
        <taxon>Hypoxylon</taxon>
    </lineage>
</organism>
<gene>
    <name evidence="1" type="ORF">F4820DRAFT_444355</name>
</gene>
<evidence type="ECO:0000313" key="2">
    <source>
        <dbReference type="Proteomes" id="UP001497700"/>
    </source>
</evidence>
<proteinExistence type="predicted"/>
<dbReference type="EMBL" id="MU393432">
    <property type="protein sequence ID" value="KAI4869233.1"/>
    <property type="molecule type" value="Genomic_DNA"/>
</dbReference>
<reference evidence="1 2" key="1">
    <citation type="journal article" date="2022" name="New Phytol.">
        <title>Ecological generalism drives hyperdiversity of secondary metabolite gene clusters in xylarialean endophytes.</title>
        <authorList>
            <person name="Franco M.E.E."/>
            <person name="Wisecaver J.H."/>
            <person name="Arnold A.E."/>
            <person name="Ju Y.M."/>
            <person name="Slot J.C."/>
            <person name="Ahrendt S."/>
            <person name="Moore L.P."/>
            <person name="Eastman K.E."/>
            <person name="Scott K."/>
            <person name="Konkel Z."/>
            <person name="Mondo S.J."/>
            <person name="Kuo A."/>
            <person name="Hayes R.D."/>
            <person name="Haridas S."/>
            <person name="Andreopoulos B."/>
            <person name="Riley R."/>
            <person name="LaButti K."/>
            <person name="Pangilinan J."/>
            <person name="Lipzen A."/>
            <person name="Amirebrahimi M."/>
            <person name="Yan J."/>
            <person name="Adam C."/>
            <person name="Keymanesh K."/>
            <person name="Ng V."/>
            <person name="Louie K."/>
            <person name="Northen T."/>
            <person name="Drula E."/>
            <person name="Henrissat B."/>
            <person name="Hsieh H.M."/>
            <person name="Youens-Clark K."/>
            <person name="Lutzoni F."/>
            <person name="Miadlikowska J."/>
            <person name="Eastwood D.C."/>
            <person name="Hamelin R.C."/>
            <person name="Grigoriev I.V."/>
            <person name="U'Ren J.M."/>
        </authorList>
    </citation>
    <scope>NUCLEOTIDE SEQUENCE [LARGE SCALE GENOMIC DNA]</scope>
    <source>
        <strain evidence="1 2">CBS 119005</strain>
    </source>
</reference>
<sequence length="263" mass="29650">MSPGGAGALPGDKTYVVPTNLPPGVSADNQHGLPTDPPPGLVRVMPPVPADEHEVYKQVTTRVFTEGDIVMFGEMANYLSGFDIEGNRIVLDLTCQICGDLKLDVSPRTAPEQSAQDRQESEPFTVLPCGHFFGDYCLREWFCTREDNELPRDCPYCRYVLVHERCGHNMKLRQFDPRFPRDGQTPLTLPEGGVVSLDCDTCAKEALEYLASKLVLRVFPEVRDAAFTDPDECNSATFEALRNRMWQDIFKCYGWGEQQFNFW</sequence>
<accession>A0ACB9ZE17</accession>
<name>A0ACB9ZE17_9PEZI</name>